<dbReference type="PANTHER" id="PTHR38790">
    <property type="entry name" value="2EXR DOMAIN-CONTAINING PROTEIN-RELATED"/>
    <property type="match status" value="1"/>
</dbReference>
<name>A0A9P4IN26_9PEZI</name>
<accession>A0A9P4IN26</accession>
<dbReference type="EMBL" id="ML978123">
    <property type="protein sequence ID" value="KAF2101447.1"/>
    <property type="molecule type" value="Genomic_DNA"/>
</dbReference>
<evidence type="ECO:0000313" key="2">
    <source>
        <dbReference type="EMBL" id="KAF2101447.1"/>
    </source>
</evidence>
<dbReference type="InterPro" id="IPR056632">
    <property type="entry name" value="DUF7730"/>
</dbReference>
<organism evidence="2 3">
    <name type="scientific">Rhizodiscina lignyota</name>
    <dbReference type="NCBI Taxonomy" id="1504668"/>
    <lineage>
        <taxon>Eukaryota</taxon>
        <taxon>Fungi</taxon>
        <taxon>Dikarya</taxon>
        <taxon>Ascomycota</taxon>
        <taxon>Pezizomycotina</taxon>
        <taxon>Dothideomycetes</taxon>
        <taxon>Pleosporomycetidae</taxon>
        <taxon>Aulographales</taxon>
        <taxon>Rhizodiscinaceae</taxon>
        <taxon>Rhizodiscina</taxon>
    </lineage>
</organism>
<feature type="domain" description="DUF7730" evidence="1">
    <location>
        <begin position="111"/>
        <end position="252"/>
    </location>
</feature>
<proteinExistence type="predicted"/>
<evidence type="ECO:0000259" key="1">
    <source>
        <dbReference type="Pfam" id="PF24864"/>
    </source>
</evidence>
<dbReference type="AlphaFoldDB" id="A0A9P4IN26"/>
<keyword evidence="3" id="KW-1185">Reference proteome</keyword>
<reference evidence="2" key="1">
    <citation type="journal article" date="2020" name="Stud. Mycol.">
        <title>101 Dothideomycetes genomes: a test case for predicting lifestyles and emergence of pathogens.</title>
        <authorList>
            <person name="Haridas S."/>
            <person name="Albert R."/>
            <person name="Binder M."/>
            <person name="Bloem J."/>
            <person name="Labutti K."/>
            <person name="Salamov A."/>
            <person name="Andreopoulos B."/>
            <person name="Baker S."/>
            <person name="Barry K."/>
            <person name="Bills G."/>
            <person name="Bluhm B."/>
            <person name="Cannon C."/>
            <person name="Castanera R."/>
            <person name="Culley D."/>
            <person name="Daum C."/>
            <person name="Ezra D."/>
            <person name="Gonzalez J."/>
            <person name="Henrissat B."/>
            <person name="Kuo A."/>
            <person name="Liang C."/>
            <person name="Lipzen A."/>
            <person name="Lutzoni F."/>
            <person name="Magnuson J."/>
            <person name="Mondo S."/>
            <person name="Nolan M."/>
            <person name="Ohm R."/>
            <person name="Pangilinan J."/>
            <person name="Park H.-J."/>
            <person name="Ramirez L."/>
            <person name="Alfaro M."/>
            <person name="Sun H."/>
            <person name="Tritt A."/>
            <person name="Yoshinaga Y."/>
            <person name="Zwiers L.-H."/>
            <person name="Turgeon B."/>
            <person name="Goodwin S."/>
            <person name="Spatafora J."/>
            <person name="Crous P."/>
            <person name="Grigoriev I."/>
        </authorList>
    </citation>
    <scope>NUCLEOTIDE SEQUENCE</scope>
    <source>
        <strain evidence="2">CBS 133067</strain>
    </source>
</reference>
<dbReference type="Proteomes" id="UP000799772">
    <property type="component" value="Unassembled WGS sequence"/>
</dbReference>
<sequence length="398" mass="44930">MKKIDTQGVKKRAKKYAIAAGKFALHASFLICFKLWCICCSCSLDPNAHGFCGTGRIQERRFQRERKEMLSRIPRPLNQKRTRRLTLPTEGKDGMEGKLVGWRLKRQKTKAQEGSKLLMLPAEIREMIWGYVMGGKVVGLVNGVEVGRKRVGFGKVKRLGFDEMVESEDYYNETGPEGQAEYNQDATMLKVVQESDWRPLSVLLSCRQIYSETIHMLYSHDRFHFTSCQTLIDFTMIILRPRLSLITTISLAAIVQWRDHLPQYTLEKAIAVILPPADPKSYYTCPKEPQRSGIAKLFSKRGPTCSDRPFSSLQNVELSVDCGPFVSNALAQFELPKRWGDVYTPIIALAEGLASKGGELIVSTSWQENNFETMSLGPGGSKISGLRMVRPRENQSPV</sequence>
<dbReference type="OrthoDB" id="4757095at2759"/>
<dbReference type="Pfam" id="PF24864">
    <property type="entry name" value="DUF7730"/>
    <property type="match status" value="1"/>
</dbReference>
<evidence type="ECO:0000313" key="3">
    <source>
        <dbReference type="Proteomes" id="UP000799772"/>
    </source>
</evidence>
<gene>
    <name evidence="2" type="ORF">NA57DRAFT_72890</name>
</gene>
<comment type="caution">
    <text evidence="2">The sequence shown here is derived from an EMBL/GenBank/DDBJ whole genome shotgun (WGS) entry which is preliminary data.</text>
</comment>
<protein>
    <recommendedName>
        <fullName evidence="1">DUF7730 domain-containing protein</fullName>
    </recommendedName>
</protein>